<dbReference type="Pfam" id="PF07494">
    <property type="entry name" value="Reg_prop"/>
    <property type="match status" value="1"/>
</dbReference>
<gene>
    <name evidence="1" type="ORF">GCM10011532_30920</name>
</gene>
<name>A0ABQ1WTU0_9FLAO</name>
<dbReference type="Gene3D" id="2.130.10.10">
    <property type="entry name" value="YVTN repeat-like/Quinoprotein amine dehydrogenase"/>
    <property type="match status" value="1"/>
</dbReference>
<organism evidence="1 2">
    <name type="scientific">Christiangramia forsetii</name>
    <dbReference type="NCBI Taxonomy" id="411153"/>
    <lineage>
        <taxon>Bacteria</taxon>
        <taxon>Pseudomonadati</taxon>
        <taxon>Bacteroidota</taxon>
        <taxon>Flavobacteriia</taxon>
        <taxon>Flavobacteriales</taxon>
        <taxon>Flavobacteriaceae</taxon>
        <taxon>Christiangramia</taxon>
    </lineage>
</organism>
<dbReference type="RefSeq" id="WP_229664784.1">
    <property type="nucleotide sequence ID" value="NZ_BMIX01000010.1"/>
</dbReference>
<accession>A0ABQ1WTU0</accession>
<dbReference type="Proteomes" id="UP000605733">
    <property type="component" value="Unassembled WGS sequence"/>
</dbReference>
<protein>
    <submittedName>
        <fullName evidence="1">Uncharacterized protein</fullName>
    </submittedName>
</protein>
<dbReference type="InterPro" id="IPR015943">
    <property type="entry name" value="WD40/YVTN_repeat-like_dom_sf"/>
</dbReference>
<proteinExistence type="predicted"/>
<dbReference type="EMBL" id="BMIX01000010">
    <property type="protein sequence ID" value="GGG44735.1"/>
    <property type="molecule type" value="Genomic_DNA"/>
</dbReference>
<dbReference type="InterPro" id="IPR011110">
    <property type="entry name" value="Reg_prop"/>
</dbReference>
<evidence type="ECO:0000313" key="1">
    <source>
        <dbReference type="EMBL" id="GGG44735.1"/>
    </source>
</evidence>
<sequence length="70" mass="7958">MSAQNQISFERISTNDGLSQSDINAIYQDKTGFIWFGTHDGLNKFNGYNFTVYKPKKDENSISSNLIFSI</sequence>
<evidence type="ECO:0000313" key="2">
    <source>
        <dbReference type="Proteomes" id="UP000605733"/>
    </source>
</evidence>
<reference evidence="2" key="1">
    <citation type="journal article" date="2019" name="Int. J. Syst. Evol. Microbiol.">
        <title>The Global Catalogue of Microorganisms (GCM) 10K type strain sequencing project: providing services to taxonomists for standard genome sequencing and annotation.</title>
        <authorList>
            <consortium name="The Broad Institute Genomics Platform"/>
            <consortium name="The Broad Institute Genome Sequencing Center for Infectious Disease"/>
            <person name="Wu L."/>
            <person name="Ma J."/>
        </authorList>
    </citation>
    <scope>NUCLEOTIDE SEQUENCE [LARGE SCALE GENOMIC DNA]</scope>
    <source>
        <strain evidence="2">CGMCC 1.15422</strain>
    </source>
</reference>
<comment type="caution">
    <text evidence="1">The sequence shown here is derived from an EMBL/GenBank/DDBJ whole genome shotgun (WGS) entry which is preliminary data.</text>
</comment>
<keyword evidence="2" id="KW-1185">Reference proteome</keyword>